<dbReference type="InterPro" id="IPR052018">
    <property type="entry name" value="PHP_domain"/>
</dbReference>
<accession>A0A382F2V2</accession>
<dbReference type="InterPro" id="IPR003141">
    <property type="entry name" value="Pol/His_phosphatase_N"/>
</dbReference>
<dbReference type="PANTHER" id="PTHR42924">
    <property type="entry name" value="EXONUCLEASE"/>
    <property type="match status" value="1"/>
</dbReference>
<dbReference type="GO" id="GO:0004534">
    <property type="term" value="F:5'-3' RNA exonuclease activity"/>
    <property type="evidence" value="ECO:0007669"/>
    <property type="project" value="TreeGrafter"/>
</dbReference>
<dbReference type="GO" id="GO:0035312">
    <property type="term" value="F:5'-3' DNA exonuclease activity"/>
    <property type="evidence" value="ECO:0007669"/>
    <property type="project" value="TreeGrafter"/>
</dbReference>
<dbReference type="SUPFAM" id="SSF89550">
    <property type="entry name" value="PHP domain-like"/>
    <property type="match status" value="1"/>
</dbReference>
<dbReference type="AlphaFoldDB" id="A0A382F2V2"/>
<sequence>MSQVILSSPYREKLHWFKGNLHTHTNNSDGARTVEEVLDDYEEREYNFLSISDHDVLVDPVPYEDGTTLTLIPGVEVTANGPHLLHVNSSTRVPPHQERQQVLDEIAEQQESFAILNHPNWLAPLPGLHFTHTHMRSLKGYAGIEIYNGVIERLPGTALATDQWDQLLSNDLRLWGYGHDDSHEAGDVALAWNMVQASEPSVSELISALRGGRFYVSTGVFIQRITVSGRTVRIITSNATRIRFISRWGIIRDTFDGQAAEYTVPDDPDEAKAIAYIRVECYGDGCAMAWSQPVWIEAD</sequence>
<organism evidence="2">
    <name type="scientific">marine metagenome</name>
    <dbReference type="NCBI Taxonomy" id="408172"/>
    <lineage>
        <taxon>unclassified sequences</taxon>
        <taxon>metagenomes</taxon>
        <taxon>ecological metagenomes</taxon>
    </lineage>
</organism>
<name>A0A382F2V2_9ZZZZ</name>
<gene>
    <name evidence="2" type="ORF">METZ01_LOCUS209863</name>
</gene>
<evidence type="ECO:0000313" key="2">
    <source>
        <dbReference type="EMBL" id="SVB57009.1"/>
    </source>
</evidence>
<evidence type="ECO:0000259" key="1">
    <source>
        <dbReference type="SMART" id="SM00481"/>
    </source>
</evidence>
<dbReference type="PANTHER" id="PTHR42924:SF11">
    <property type="entry name" value="POLYMERASE_HISTIDINOL PHOSPHATASE N-TERMINAL DOMAIN-CONTAINING PROTEIN"/>
    <property type="match status" value="1"/>
</dbReference>
<dbReference type="Gene3D" id="3.20.20.140">
    <property type="entry name" value="Metal-dependent hydrolases"/>
    <property type="match status" value="1"/>
</dbReference>
<reference evidence="2" key="1">
    <citation type="submission" date="2018-05" db="EMBL/GenBank/DDBJ databases">
        <authorList>
            <person name="Lanie J.A."/>
            <person name="Ng W.-L."/>
            <person name="Kazmierczak K.M."/>
            <person name="Andrzejewski T.M."/>
            <person name="Davidsen T.M."/>
            <person name="Wayne K.J."/>
            <person name="Tettelin H."/>
            <person name="Glass J.I."/>
            <person name="Rusch D."/>
            <person name="Podicherti R."/>
            <person name="Tsui H.-C.T."/>
            <person name="Winkler M.E."/>
        </authorList>
    </citation>
    <scope>NUCLEOTIDE SEQUENCE</scope>
</reference>
<dbReference type="SMART" id="SM00481">
    <property type="entry name" value="POLIIIAc"/>
    <property type="match status" value="1"/>
</dbReference>
<dbReference type="EMBL" id="UINC01047577">
    <property type="protein sequence ID" value="SVB57009.1"/>
    <property type="molecule type" value="Genomic_DNA"/>
</dbReference>
<feature type="domain" description="Polymerase/histidinol phosphatase N-terminal" evidence="1">
    <location>
        <begin position="19"/>
        <end position="81"/>
    </location>
</feature>
<dbReference type="InterPro" id="IPR016195">
    <property type="entry name" value="Pol/histidinol_Pase-like"/>
</dbReference>
<protein>
    <recommendedName>
        <fullName evidence="1">Polymerase/histidinol phosphatase N-terminal domain-containing protein</fullName>
    </recommendedName>
</protein>
<proteinExistence type="predicted"/>